<sequence>MDQLFVGDVVTEGNMSKLNQGLQAYKQIPSNDSEHSHYAFIYKAIKTQIKIVEQMRKFQNEN</sequence>
<organism evidence="1 2">
    <name type="scientific">Ligilactobacillus acidipiscis</name>
    <dbReference type="NCBI Taxonomy" id="89059"/>
    <lineage>
        <taxon>Bacteria</taxon>
        <taxon>Bacillati</taxon>
        <taxon>Bacillota</taxon>
        <taxon>Bacilli</taxon>
        <taxon>Lactobacillales</taxon>
        <taxon>Lactobacillaceae</taxon>
        <taxon>Ligilactobacillus</taxon>
    </lineage>
</organism>
<dbReference type="AlphaFoldDB" id="A0A0R2JV07"/>
<proteinExistence type="predicted"/>
<comment type="caution">
    <text evidence="1">The sequence shown here is derived from an EMBL/GenBank/DDBJ whole genome shotgun (WGS) entry which is preliminary data.</text>
</comment>
<protein>
    <submittedName>
        <fullName evidence="1">Uncharacterized protein</fullName>
    </submittedName>
</protein>
<evidence type="ECO:0000313" key="2">
    <source>
        <dbReference type="Proteomes" id="UP000051491"/>
    </source>
</evidence>
<dbReference type="Proteomes" id="UP000051491">
    <property type="component" value="Unassembled WGS sequence"/>
</dbReference>
<dbReference type="EMBL" id="JQBK01000101">
    <property type="protein sequence ID" value="KRN80930.1"/>
    <property type="molecule type" value="Genomic_DNA"/>
</dbReference>
<gene>
    <name evidence="1" type="ORF">IV43_GL000133</name>
</gene>
<evidence type="ECO:0000313" key="1">
    <source>
        <dbReference type="EMBL" id="KRN80930.1"/>
    </source>
</evidence>
<accession>A0A0R2JV07</accession>
<name>A0A0R2JV07_9LACO</name>
<reference evidence="1 2" key="1">
    <citation type="journal article" date="2015" name="Genome Announc.">
        <title>Expanding the biotechnology potential of lactobacilli through comparative genomics of 213 strains and associated genera.</title>
        <authorList>
            <person name="Sun Z."/>
            <person name="Harris H.M."/>
            <person name="McCann A."/>
            <person name="Guo C."/>
            <person name="Argimon S."/>
            <person name="Zhang W."/>
            <person name="Yang X."/>
            <person name="Jeffery I.B."/>
            <person name="Cooney J.C."/>
            <person name="Kagawa T.F."/>
            <person name="Liu W."/>
            <person name="Song Y."/>
            <person name="Salvetti E."/>
            <person name="Wrobel A."/>
            <person name="Rasinkangas P."/>
            <person name="Parkhill J."/>
            <person name="Rea M.C."/>
            <person name="O'Sullivan O."/>
            <person name="Ritari J."/>
            <person name="Douillard F.P."/>
            <person name="Paul Ross R."/>
            <person name="Yang R."/>
            <person name="Briner A.E."/>
            <person name="Felis G.E."/>
            <person name="de Vos W.M."/>
            <person name="Barrangou R."/>
            <person name="Klaenhammer T.R."/>
            <person name="Caufield P.W."/>
            <person name="Cui Y."/>
            <person name="Zhang H."/>
            <person name="O'Toole P.W."/>
        </authorList>
    </citation>
    <scope>NUCLEOTIDE SEQUENCE [LARGE SCALE GENOMIC DNA]</scope>
    <source>
        <strain evidence="1 2">DSM 15353</strain>
    </source>
</reference>
<dbReference type="PATRIC" id="fig|89059.3.peg.140"/>